<reference evidence="1 2" key="2">
    <citation type="journal article" date="2018" name="New Phytol.">
        <title>High intraspecific genome diversity in the model arbuscular mycorrhizal symbiont Rhizophagus irregularis.</title>
        <authorList>
            <person name="Chen E.C.H."/>
            <person name="Morin E."/>
            <person name="Beaudet D."/>
            <person name="Noel J."/>
            <person name="Yildirir G."/>
            <person name="Ndikumana S."/>
            <person name="Charron P."/>
            <person name="St-Onge C."/>
            <person name="Giorgi J."/>
            <person name="Kruger M."/>
            <person name="Marton T."/>
            <person name="Ropars J."/>
            <person name="Grigoriev I.V."/>
            <person name="Hainaut M."/>
            <person name="Henrissat B."/>
            <person name="Roux C."/>
            <person name="Martin F."/>
            <person name="Corradi N."/>
        </authorList>
    </citation>
    <scope>NUCLEOTIDE SEQUENCE [LARGE SCALE GENOMIC DNA]</scope>
    <source>
        <strain evidence="1 2">DAOM 197198</strain>
    </source>
</reference>
<comment type="caution">
    <text evidence="1">The sequence shown here is derived from an EMBL/GenBank/DDBJ whole genome shotgun (WGS) entry which is preliminary data.</text>
</comment>
<dbReference type="AlphaFoldDB" id="A0A2P4QUK4"/>
<accession>A0A2P4QUK4</accession>
<organism evidence="1 2">
    <name type="scientific">Rhizophagus irregularis (strain DAOM 181602 / DAOM 197198 / MUCL 43194)</name>
    <name type="common">Arbuscular mycorrhizal fungus</name>
    <name type="synonym">Glomus intraradices</name>
    <dbReference type="NCBI Taxonomy" id="747089"/>
    <lineage>
        <taxon>Eukaryota</taxon>
        <taxon>Fungi</taxon>
        <taxon>Fungi incertae sedis</taxon>
        <taxon>Mucoromycota</taxon>
        <taxon>Glomeromycotina</taxon>
        <taxon>Glomeromycetes</taxon>
        <taxon>Glomerales</taxon>
        <taxon>Glomeraceae</taxon>
        <taxon>Rhizophagus</taxon>
    </lineage>
</organism>
<dbReference type="EMBL" id="AUPC02000012">
    <property type="protein sequence ID" value="POG81321.1"/>
    <property type="molecule type" value="Genomic_DNA"/>
</dbReference>
<keyword evidence="2" id="KW-1185">Reference proteome</keyword>
<sequence>MHDEIDEEKRNIIFVRSSKSKSKTPRWFIEIENKLIKDKNTRVIFSSYEINKYIYDELRNKRYVQNGWSLFHTVDNELDELLIIDKRFN</sequence>
<evidence type="ECO:0000313" key="1">
    <source>
        <dbReference type="EMBL" id="POG81321.1"/>
    </source>
</evidence>
<dbReference type="Proteomes" id="UP000018888">
    <property type="component" value="Unassembled WGS sequence"/>
</dbReference>
<dbReference type="VEuPathDB" id="FungiDB:RhiirFUN_007864"/>
<name>A0A2P4QUK4_RHIID</name>
<proteinExistence type="predicted"/>
<dbReference type="SMR" id="A0A2P4QUK4"/>
<evidence type="ECO:0000313" key="2">
    <source>
        <dbReference type="Proteomes" id="UP000018888"/>
    </source>
</evidence>
<gene>
    <name evidence="1" type="ORF">GLOIN_2v1763570</name>
</gene>
<protein>
    <submittedName>
        <fullName evidence="1">Uncharacterized protein</fullName>
    </submittedName>
</protein>
<reference evidence="1 2" key="1">
    <citation type="journal article" date="2013" name="Proc. Natl. Acad. Sci. U.S.A.">
        <title>Genome of an arbuscular mycorrhizal fungus provides insight into the oldest plant symbiosis.</title>
        <authorList>
            <person name="Tisserant E."/>
            <person name="Malbreil M."/>
            <person name="Kuo A."/>
            <person name="Kohler A."/>
            <person name="Symeonidi A."/>
            <person name="Balestrini R."/>
            <person name="Charron P."/>
            <person name="Duensing N."/>
            <person name="Frei Dit Frey N."/>
            <person name="Gianinazzi-Pearson V."/>
            <person name="Gilbert L.B."/>
            <person name="Handa Y."/>
            <person name="Herr J.R."/>
            <person name="Hijri M."/>
            <person name="Koul R."/>
            <person name="Kawaguchi M."/>
            <person name="Krajinski F."/>
            <person name="Lammers P.J."/>
            <person name="Masclaux F.G."/>
            <person name="Murat C."/>
            <person name="Morin E."/>
            <person name="Ndikumana S."/>
            <person name="Pagni M."/>
            <person name="Petitpierre D."/>
            <person name="Requena N."/>
            <person name="Rosikiewicz P."/>
            <person name="Riley R."/>
            <person name="Saito K."/>
            <person name="San Clemente H."/>
            <person name="Shapiro H."/>
            <person name="van Tuinen D."/>
            <person name="Becard G."/>
            <person name="Bonfante P."/>
            <person name="Paszkowski U."/>
            <person name="Shachar-Hill Y.Y."/>
            <person name="Tuskan G.A."/>
            <person name="Young P.W."/>
            <person name="Sanders I.R."/>
            <person name="Henrissat B."/>
            <person name="Rensing S.A."/>
            <person name="Grigoriev I.V."/>
            <person name="Corradi N."/>
            <person name="Roux C."/>
            <person name="Martin F."/>
        </authorList>
    </citation>
    <scope>NUCLEOTIDE SEQUENCE [LARGE SCALE GENOMIC DNA]</scope>
    <source>
        <strain evidence="1 2">DAOM 197198</strain>
    </source>
</reference>